<evidence type="ECO:0000313" key="3">
    <source>
        <dbReference type="Proteomes" id="UP001500124"/>
    </source>
</evidence>
<dbReference type="EMBL" id="BAABKC010000007">
    <property type="protein sequence ID" value="GAA5043457.1"/>
    <property type="molecule type" value="Genomic_DNA"/>
</dbReference>
<feature type="compositionally biased region" description="Polar residues" evidence="1">
    <location>
        <begin position="20"/>
        <end position="34"/>
    </location>
</feature>
<protein>
    <submittedName>
        <fullName evidence="2">Uncharacterized protein</fullName>
    </submittedName>
</protein>
<evidence type="ECO:0000313" key="2">
    <source>
        <dbReference type="EMBL" id="GAA5043457.1"/>
    </source>
</evidence>
<reference evidence="3" key="1">
    <citation type="journal article" date="2019" name="Int. J. Syst. Evol. Microbiol.">
        <title>The Global Catalogue of Microorganisms (GCM) 10K type strain sequencing project: providing services to taxonomists for standard genome sequencing and annotation.</title>
        <authorList>
            <consortium name="The Broad Institute Genomics Platform"/>
            <consortium name="The Broad Institute Genome Sequencing Center for Infectious Disease"/>
            <person name="Wu L."/>
            <person name="Ma J."/>
        </authorList>
    </citation>
    <scope>NUCLEOTIDE SEQUENCE [LARGE SCALE GENOMIC DNA]</scope>
    <source>
        <strain evidence="3">JCM 18410</strain>
    </source>
</reference>
<gene>
    <name evidence="2" type="ORF">GCM10023336_05060</name>
</gene>
<feature type="compositionally biased region" description="Basic and acidic residues" evidence="1">
    <location>
        <begin position="1"/>
        <end position="10"/>
    </location>
</feature>
<evidence type="ECO:0000256" key="1">
    <source>
        <dbReference type="SAM" id="MobiDB-lite"/>
    </source>
</evidence>
<keyword evidence="3" id="KW-1185">Reference proteome</keyword>
<dbReference type="Proteomes" id="UP001500124">
    <property type="component" value="Unassembled WGS sequence"/>
</dbReference>
<sequence>MVTTITERRNQASLGVGGQTRPNQWTLRKSVSRTATRHRCPAPGDEPAAGPRAAPDRQPLDENAAASVRAYAADQRARVDVLASVLEDIAEHGYPAARLSTSVE</sequence>
<accession>A0ABP9JV29</accession>
<feature type="region of interest" description="Disordered" evidence="1">
    <location>
        <begin position="1"/>
        <end position="63"/>
    </location>
</feature>
<comment type="caution">
    <text evidence="2">The sequence shown here is derived from an EMBL/GenBank/DDBJ whole genome shotgun (WGS) entry which is preliminary data.</text>
</comment>
<proteinExistence type="predicted"/>
<name>A0ABP9JV29_9ACTN</name>
<organism evidence="2 3">
    <name type="scientific">Streptomyces similanensis</name>
    <dbReference type="NCBI Taxonomy" id="1274988"/>
    <lineage>
        <taxon>Bacteria</taxon>
        <taxon>Bacillati</taxon>
        <taxon>Actinomycetota</taxon>
        <taxon>Actinomycetes</taxon>
        <taxon>Kitasatosporales</taxon>
        <taxon>Streptomycetaceae</taxon>
        <taxon>Streptomyces</taxon>
    </lineage>
</organism>